<gene>
    <name evidence="5" type="ORF">GPUH_LOCUS20427</name>
</gene>
<dbReference type="EMBL" id="UYRT01090407">
    <property type="protein sequence ID" value="VDN36005.1"/>
    <property type="molecule type" value="Genomic_DNA"/>
</dbReference>
<dbReference type="PANTHER" id="PTHR23403">
    <property type="entry name" value="TREHALASE"/>
    <property type="match status" value="1"/>
</dbReference>
<accession>A0A183EHI5</accession>
<evidence type="ECO:0000256" key="2">
    <source>
        <dbReference type="ARBA" id="ARBA00012757"/>
    </source>
</evidence>
<evidence type="ECO:0000256" key="1">
    <source>
        <dbReference type="ARBA" id="ARBA00005615"/>
    </source>
</evidence>
<dbReference type="Gene3D" id="1.50.10.10">
    <property type="match status" value="1"/>
</dbReference>
<reference evidence="5 6" key="2">
    <citation type="submission" date="2018-11" db="EMBL/GenBank/DDBJ databases">
        <authorList>
            <consortium name="Pathogen Informatics"/>
        </authorList>
    </citation>
    <scope>NUCLEOTIDE SEQUENCE [LARGE SCALE GENOMIC DNA]</scope>
</reference>
<proteinExistence type="inferred from homology"/>
<evidence type="ECO:0000256" key="4">
    <source>
        <dbReference type="ARBA" id="ARBA00030473"/>
    </source>
</evidence>
<keyword evidence="6" id="KW-1185">Reference proteome</keyword>
<dbReference type="PANTHER" id="PTHR23403:SF24">
    <property type="entry name" value="TREHALASE"/>
    <property type="match status" value="1"/>
</dbReference>
<evidence type="ECO:0000313" key="5">
    <source>
        <dbReference type="EMBL" id="VDN36005.1"/>
    </source>
</evidence>
<protein>
    <recommendedName>
        <fullName evidence="3">Trehalase</fullName>
        <ecNumber evidence="2">3.2.1.28</ecNumber>
    </recommendedName>
    <alternativeName>
        <fullName evidence="4">Alpha,alpha-trehalase</fullName>
    </alternativeName>
</protein>
<dbReference type="SUPFAM" id="SSF48208">
    <property type="entry name" value="Six-hairpin glycosidases"/>
    <property type="match status" value="1"/>
</dbReference>
<dbReference type="InterPro" id="IPR001661">
    <property type="entry name" value="Glyco_hydro_37"/>
</dbReference>
<comment type="similarity">
    <text evidence="1">Belongs to the glycosyl hydrolase 37 family.</text>
</comment>
<organism evidence="7">
    <name type="scientific">Gongylonema pulchrum</name>
    <dbReference type="NCBI Taxonomy" id="637853"/>
    <lineage>
        <taxon>Eukaryota</taxon>
        <taxon>Metazoa</taxon>
        <taxon>Ecdysozoa</taxon>
        <taxon>Nematoda</taxon>
        <taxon>Chromadorea</taxon>
        <taxon>Rhabditida</taxon>
        <taxon>Spirurina</taxon>
        <taxon>Spiruromorpha</taxon>
        <taxon>Spiruroidea</taxon>
        <taxon>Gongylonematidae</taxon>
        <taxon>Gongylonema</taxon>
    </lineage>
</organism>
<reference evidence="7" key="1">
    <citation type="submission" date="2016-06" db="UniProtKB">
        <authorList>
            <consortium name="WormBaseParasite"/>
        </authorList>
    </citation>
    <scope>IDENTIFICATION</scope>
</reference>
<dbReference type="GO" id="GO:0004555">
    <property type="term" value="F:alpha,alpha-trehalase activity"/>
    <property type="evidence" value="ECO:0007669"/>
    <property type="project" value="UniProtKB-EC"/>
</dbReference>
<sequence>MREIYCGGSLLEAVQKAKIFHDCKHFVDMPLKVDAQSTLHDWQALISCGGQIDEGALRHFVESHFDEPGGELDACQPSDFDPECGKFETINCPSYRQWAKELHRKWPTLCRKVSMHFQFVHI</sequence>
<dbReference type="Pfam" id="PF01204">
    <property type="entry name" value="Trehalase"/>
    <property type="match status" value="1"/>
</dbReference>
<dbReference type="Proteomes" id="UP000271098">
    <property type="component" value="Unassembled WGS sequence"/>
</dbReference>
<dbReference type="AlphaFoldDB" id="A0A183EHI5"/>
<name>A0A183EHI5_9BILA</name>
<dbReference type="OrthoDB" id="5842826at2759"/>
<evidence type="ECO:0000313" key="7">
    <source>
        <dbReference type="WBParaSite" id="GPUH_0002045101-mRNA-1"/>
    </source>
</evidence>
<dbReference type="InterPro" id="IPR008928">
    <property type="entry name" value="6-hairpin_glycosidase_sf"/>
</dbReference>
<evidence type="ECO:0000313" key="6">
    <source>
        <dbReference type="Proteomes" id="UP000271098"/>
    </source>
</evidence>
<evidence type="ECO:0000256" key="3">
    <source>
        <dbReference type="ARBA" id="ARBA00019905"/>
    </source>
</evidence>
<dbReference type="GO" id="GO:0005993">
    <property type="term" value="P:trehalose catabolic process"/>
    <property type="evidence" value="ECO:0007669"/>
    <property type="project" value="TreeGrafter"/>
</dbReference>
<dbReference type="InterPro" id="IPR012341">
    <property type="entry name" value="6hp_glycosidase-like_sf"/>
</dbReference>
<dbReference type="WBParaSite" id="GPUH_0002045101-mRNA-1">
    <property type="protein sequence ID" value="GPUH_0002045101-mRNA-1"/>
    <property type="gene ID" value="GPUH_0002045101"/>
</dbReference>
<dbReference type="EC" id="3.2.1.28" evidence="2"/>